<accession>A0A9Q0GZG3</accession>
<evidence type="ECO:0000313" key="1">
    <source>
        <dbReference type="EMBL" id="KAJ4957066.1"/>
    </source>
</evidence>
<keyword evidence="2" id="KW-1185">Reference proteome</keyword>
<organism evidence="1 2">
    <name type="scientific">Protea cynaroides</name>
    <dbReference type="NCBI Taxonomy" id="273540"/>
    <lineage>
        <taxon>Eukaryota</taxon>
        <taxon>Viridiplantae</taxon>
        <taxon>Streptophyta</taxon>
        <taxon>Embryophyta</taxon>
        <taxon>Tracheophyta</taxon>
        <taxon>Spermatophyta</taxon>
        <taxon>Magnoliopsida</taxon>
        <taxon>Proteales</taxon>
        <taxon>Proteaceae</taxon>
        <taxon>Protea</taxon>
    </lineage>
</organism>
<gene>
    <name evidence="1" type="ORF">NE237_013849</name>
</gene>
<evidence type="ECO:0000313" key="2">
    <source>
        <dbReference type="Proteomes" id="UP001141806"/>
    </source>
</evidence>
<name>A0A9Q0GZG3_9MAGN</name>
<dbReference type="AlphaFoldDB" id="A0A9Q0GZG3"/>
<dbReference type="OrthoDB" id="1419004at2759"/>
<reference evidence="1" key="1">
    <citation type="journal article" date="2023" name="Plant J.">
        <title>The genome of the king protea, Protea cynaroides.</title>
        <authorList>
            <person name="Chang J."/>
            <person name="Duong T.A."/>
            <person name="Schoeman C."/>
            <person name="Ma X."/>
            <person name="Roodt D."/>
            <person name="Barker N."/>
            <person name="Li Z."/>
            <person name="Van de Peer Y."/>
            <person name="Mizrachi E."/>
        </authorList>
    </citation>
    <scope>NUCLEOTIDE SEQUENCE</scope>
    <source>
        <tissue evidence="1">Young leaves</tissue>
    </source>
</reference>
<protein>
    <submittedName>
        <fullName evidence="1">Uncharacterized protein</fullName>
    </submittedName>
</protein>
<dbReference type="Proteomes" id="UP001141806">
    <property type="component" value="Unassembled WGS sequence"/>
</dbReference>
<proteinExistence type="predicted"/>
<comment type="caution">
    <text evidence="1">The sequence shown here is derived from an EMBL/GenBank/DDBJ whole genome shotgun (WGS) entry which is preliminary data.</text>
</comment>
<dbReference type="EMBL" id="JAMYWD010000011">
    <property type="protein sequence ID" value="KAJ4957066.1"/>
    <property type="molecule type" value="Genomic_DNA"/>
</dbReference>
<sequence length="104" mass="10936">MNLIDIGADDHHNEGLELLLVATNGNNVAEGSSDPALKKNFGLLKQIFKETISLHSGGVGGDIPVATGSTGFKETATKGVSPLKVAACFHWWANVECNQAFGSR</sequence>